<evidence type="ECO:0000313" key="3">
    <source>
        <dbReference type="Proteomes" id="UP001521150"/>
    </source>
</evidence>
<dbReference type="Gene3D" id="2.40.128.270">
    <property type="match status" value="3"/>
</dbReference>
<organism evidence="2 3">
    <name type="scientific">Kibdelosporangium philippinense</name>
    <dbReference type="NCBI Taxonomy" id="211113"/>
    <lineage>
        <taxon>Bacteria</taxon>
        <taxon>Bacillati</taxon>
        <taxon>Actinomycetota</taxon>
        <taxon>Actinomycetes</taxon>
        <taxon>Pseudonocardiales</taxon>
        <taxon>Pseudonocardiaceae</taxon>
        <taxon>Kibdelosporangium</taxon>
    </lineage>
</organism>
<dbReference type="InterPro" id="IPR005184">
    <property type="entry name" value="DUF306_Meta_HslJ"/>
</dbReference>
<feature type="domain" description="DUF306" evidence="1">
    <location>
        <begin position="39"/>
        <end position="125"/>
    </location>
</feature>
<feature type="domain" description="DUF306" evidence="1">
    <location>
        <begin position="135"/>
        <end position="233"/>
    </location>
</feature>
<dbReference type="RefSeq" id="WP_233727548.1">
    <property type="nucleotide sequence ID" value="NZ_JAJVCN010000002.1"/>
</dbReference>
<name>A0ABS8ZDX1_9PSEU</name>
<evidence type="ECO:0000313" key="2">
    <source>
        <dbReference type="EMBL" id="MCE7006036.1"/>
    </source>
</evidence>
<gene>
    <name evidence="2" type="ORF">LWC34_24845</name>
</gene>
<dbReference type="PANTHER" id="PTHR35535">
    <property type="entry name" value="HEAT SHOCK PROTEIN HSLJ"/>
    <property type="match status" value="1"/>
</dbReference>
<keyword evidence="3" id="KW-1185">Reference proteome</keyword>
<dbReference type="PANTHER" id="PTHR35535:SF2">
    <property type="entry name" value="DUF306 DOMAIN-CONTAINING PROTEIN"/>
    <property type="match status" value="1"/>
</dbReference>
<dbReference type="Pfam" id="PF03724">
    <property type="entry name" value="META"/>
    <property type="match status" value="3"/>
</dbReference>
<protein>
    <submittedName>
        <fullName evidence="2">META domain-containing protein</fullName>
    </submittedName>
</protein>
<feature type="domain" description="DUF306" evidence="1">
    <location>
        <begin position="245"/>
        <end position="336"/>
    </location>
</feature>
<accession>A0ABS8ZDX1</accession>
<sequence length="339" mass="36127">MGVLVAGCAGQQQAGPGSSGDALKGRVFVSQTVTEKGKPRPLADGTQIQFEITDKGELQLRAGCNHMSGPADTGNARLAVASLTQTEMGCDKVRLDQDQWLADIVEAKPNWELTGDTLKLKTADTEIVFGAKQATQLEGPTWVTTTVVESDIARPAQVPAWLTFNSGTVLVTTRCNTVEGSYQATSETIIFRDLKSTGGSCPEADAITPILDGEFNYKINNESLSLTHASGRGLQLRVGTVDGNLAGKQFVSDDGTKLTFENGQLTATVGCNDMTGTVIADEGKLVVQSLGKTRKACEPEVMDREDRLTEFLKSVPDFGFNDAGFTLSSGQTTMMFKAQ</sequence>
<dbReference type="EMBL" id="JAJVCN010000002">
    <property type="protein sequence ID" value="MCE7006036.1"/>
    <property type="molecule type" value="Genomic_DNA"/>
</dbReference>
<comment type="caution">
    <text evidence="2">The sequence shown here is derived from an EMBL/GenBank/DDBJ whole genome shotgun (WGS) entry which is preliminary data.</text>
</comment>
<dbReference type="InterPro" id="IPR053147">
    <property type="entry name" value="Hsp_HslJ-like"/>
</dbReference>
<dbReference type="Proteomes" id="UP001521150">
    <property type="component" value="Unassembled WGS sequence"/>
</dbReference>
<dbReference type="InterPro" id="IPR038670">
    <property type="entry name" value="HslJ-like_sf"/>
</dbReference>
<reference evidence="2 3" key="1">
    <citation type="submission" date="2021-12" db="EMBL/GenBank/DDBJ databases">
        <title>Genome sequence of Kibdelosporangium philippinense ATCC 49844.</title>
        <authorList>
            <person name="Fedorov E.A."/>
            <person name="Omeragic M."/>
            <person name="Shalygina K.F."/>
            <person name="Maclea K.S."/>
        </authorList>
    </citation>
    <scope>NUCLEOTIDE SEQUENCE [LARGE SCALE GENOMIC DNA]</scope>
    <source>
        <strain evidence="2 3">ATCC 49844</strain>
    </source>
</reference>
<proteinExistence type="predicted"/>
<evidence type="ECO:0000259" key="1">
    <source>
        <dbReference type="Pfam" id="PF03724"/>
    </source>
</evidence>